<dbReference type="HAMAP" id="MF_01286">
    <property type="entry name" value="DGGGP_synth"/>
    <property type="match status" value="1"/>
</dbReference>
<feature type="transmembrane region" description="Helical" evidence="12">
    <location>
        <begin position="12"/>
        <end position="31"/>
    </location>
</feature>
<evidence type="ECO:0000256" key="6">
    <source>
        <dbReference type="ARBA" id="ARBA00022842"/>
    </source>
</evidence>
<dbReference type="EMBL" id="AOMC01000152">
    <property type="protein sequence ID" value="EMA40345.1"/>
    <property type="molecule type" value="Genomic_DNA"/>
</dbReference>
<evidence type="ECO:0000313" key="13">
    <source>
        <dbReference type="EMBL" id="EMA40345.1"/>
    </source>
</evidence>
<dbReference type="PANTHER" id="PTHR42723">
    <property type="entry name" value="CHLOROPHYLL SYNTHASE"/>
    <property type="match status" value="1"/>
</dbReference>
<keyword evidence="3 12" id="KW-0444">Lipid biosynthesis</keyword>
<dbReference type="PATRIC" id="fig|931277.6.peg.2622"/>
<comment type="function">
    <text evidence="12">Prenyltransferase that catalyzes the transfer of the geranylgeranyl moiety of geranylgeranyl diphosphate (GGPP) to the C2 hydroxyl of (S)-3-O-geranylgeranylglyceryl phosphate (GGGP). This reaction is the second ether-bond-formation step in the biosynthesis of archaeal membrane lipids.</text>
</comment>
<comment type="caution">
    <text evidence="13">The sequence shown here is derived from an EMBL/GenBank/DDBJ whole genome shotgun (WGS) entry which is preliminary data.</text>
</comment>
<comment type="subcellular location">
    <subcellularLocation>
        <location evidence="1 12">Cell membrane</location>
        <topology evidence="1 12">Multi-pass membrane protein</topology>
    </subcellularLocation>
</comment>
<feature type="transmembrane region" description="Helical" evidence="12">
    <location>
        <begin position="86"/>
        <end position="119"/>
    </location>
</feature>
<feature type="transmembrane region" description="Helical" evidence="12">
    <location>
        <begin position="258"/>
        <end position="277"/>
    </location>
</feature>
<keyword evidence="8 12" id="KW-0443">Lipid metabolism</keyword>
<keyword evidence="2 12" id="KW-1003">Cell membrane</keyword>
<evidence type="ECO:0000256" key="5">
    <source>
        <dbReference type="ARBA" id="ARBA00022692"/>
    </source>
</evidence>
<keyword evidence="4 12" id="KW-0808">Transferase</keyword>
<organism evidence="13 14">
    <name type="scientific">Halococcus morrhuae DSM 1307</name>
    <dbReference type="NCBI Taxonomy" id="931277"/>
    <lineage>
        <taxon>Archaea</taxon>
        <taxon>Methanobacteriati</taxon>
        <taxon>Methanobacteriota</taxon>
        <taxon>Stenosarchaea group</taxon>
        <taxon>Halobacteria</taxon>
        <taxon>Halobacteriales</taxon>
        <taxon>Halococcaceae</taxon>
        <taxon>Halococcus</taxon>
    </lineage>
</organism>
<dbReference type="NCBIfam" id="NF009521">
    <property type="entry name" value="PRK12882.1"/>
    <property type="match status" value="1"/>
</dbReference>
<evidence type="ECO:0000256" key="8">
    <source>
        <dbReference type="ARBA" id="ARBA00023098"/>
    </source>
</evidence>
<evidence type="ECO:0000256" key="3">
    <source>
        <dbReference type="ARBA" id="ARBA00022516"/>
    </source>
</evidence>
<keyword evidence="14" id="KW-1185">Reference proteome</keyword>
<dbReference type="UniPathway" id="UPA00940"/>
<dbReference type="Pfam" id="PF01040">
    <property type="entry name" value="UbiA"/>
    <property type="match status" value="1"/>
</dbReference>
<dbReference type="Gene3D" id="1.10.357.140">
    <property type="entry name" value="UbiA prenyltransferase"/>
    <property type="match status" value="1"/>
</dbReference>
<dbReference type="eggNOG" id="arCOG00476">
    <property type="taxonomic scope" value="Archaea"/>
</dbReference>
<evidence type="ECO:0000256" key="12">
    <source>
        <dbReference type="HAMAP-Rule" id="MF_01286"/>
    </source>
</evidence>
<dbReference type="Gene3D" id="1.20.120.1780">
    <property type="entry name" value="UbiA prenyltransferase"/>
    <property type="match status" value="1"/>
</dbReference>
<keyword evidence="9 12" id="KW-0472">Membrane</keyword>
<protein>
    <recommendedName>
        <fullName evidence="12">Digeranylgeranylglyceryl phosphate synthase</fullName>
        <shortName evidence="12">DGGGP synthase</shortName>
        <shortName evidence="12">DGGGPS</shortName>
        <ecNumber evidence="12">2.5.1.42</ecNumber>
    </recommendedName>
    <alternativeName>
        <fullName evidence="12">(S)-2,3-di-O-geranylgeranylglyceryl phosphate synthase</fullName>
    </alternativeName>
    <alternativeName>
        <fullName evidence="12">Geranylgeranylglycerol-phosphate geranylgeranyltransferase</fullName>
    </alternativeName>
</protein>
<reference evidence="13 14" key="1">
    <citation type="journal article" date="2014" name="PLoS Genet.">
        <title>Phylogenetically driven sequencing of extremely halophilic archaea reveals strategies for static and dynamic osmo-response.</title>
        <authorList>
            <person name="Becker E.A."/>
            <person name="Seitzer P.M."/>
            <person name="Tritt A."/>
            <person name="Larsen D."/>
            <person name="Krusor M."/>
            <person name="Yao A.I."/>
            <person name="Wu D."/>
            <person name="Madern D."/>
            <person name="Eisen J.A."/>
            <person name="Darling A.E."/>
            <person name="Facciotti M.T."/>
        </authorList>
    </citation>
    <scope>NUCLEOTIDE SEQUENCE [LARGE SCALE GENOMIC DNA]</scope>
    <source>
        <strain evidence="13 14">DSM 1307</strain>
    </source>
</reference>
<dbReference type="AlphaFoldDB" id="M0M7J6"/>
<dbReference type="GO" id="GO:0046474">
    <property type="term" value="P:glycerophospholipid biosynthetic process"/>
    <property type="evidence" value="ECO:0007669"/>
    <property type="project" value="UniProtKB-UniRule"/>
</dbReference>
<comment type="catalytic activity">
    <reaction evidence="12">
        <text>sn-3-O-(geranylgeranyl)glycerol 1-phosphate + (2E,6E,10E)-geranylgeranyl diphosphate = 2,3-bis-O-(geranylgeranyl)-sn-glycerol 1-phosphate + diphosphate</text>
        <dbReference type="Rhea" id="RHEA:18109"/>
        <dbReference type="ChEBI" id="CHEBI:33019"/>
        <dbReference type="ChEBI" id="CHEBI:57677"/>
        <dbReference type="ChEBI" id="CHEBI:58756"/>
        <dbReference type="ChEBI" id="CHEBI:58837"/>
        <dbReference type="EC" id="2.5.1.42"/>
    </reaction>
</comment>
<feature type="transmembrane region" description="Helical" evidence="12">
    <location>
        <begin position="139"/>
        <end position="168"/>
    </location>
</feature>
<keyword evidence="6 12" id="KW-0460">Magnesium</keyword>
<gene>
    <name evidence="13" type="primary">ubiA</name>
    <name evidence="13" type="ORF">C448_13376</name>
</gene>
<feature type="transmembrane region" description="Helical" evidence="12">
    <location>
        <begin position="202"/>
        <end position="222"/>
    </location>
</feature>
<dbReference type="InterPro" id="IPR050475">
    <property type="entry name" value="Prenyltransferase_related"/>
</dbReference>
<evidence type="ECO:0000256" key="7">
    <source>
        <dbReference type="ARBA" id="ARBA00022989"/>
    </source>
</evidence>
<dbReference type="InterPro" id="IPR044878">
    <property type="entry name" value="UbiA_sf"/>
</dbReference>
<keyword evidence="5 12" id="KW-0812">Transmembrane</keyword>
<evidence type="ECO:0000313" key="14">
    <source>
        <dbReference type="Proteomes" id="UP000011568"/>
    </source>
</evidence>
<keyword evidence="7 12" id="KW-1133">Transmembrane helix</keyword>
<evidence type="ECO:0000256" key="9">
    <source>
        <dbReference type="ARBA" id="ARBA00023136"/>
    </source>
</evidence>
<dbReference type="GO" id="GO:0047295">
    <property type="term" value="F:geranylgeranylglycerol-phosphate geranylgeranyltransferase activity"/>
    <property type="evidence" value="ECO:0007669"/>
    <property type="project" value="UniProtKB-UniRule"/>
</dbReference>
<comment type="cofactor">
    <cofactor evidence="12">
        <name>Mg(2+)</name>
        <dbReference type="ChEBI" id="CHEBI:18420"/>
    </cofactor>
</comment>
<dbReference type="CDD" id="cd13961">
    <property type="entry name" value="PT_UbiA_DGGGPS"/>
    <property type="match status" value="1"/>
</dbReference>
<feature type="transmembrane region" description="Helical" evidence="12">
    <location>
        <begin position="37"/>
        <end position="58"/>
    </location>
</feature>
<evidence type="ECO:0000256" key="2">
    <source>
        <dbReference type="ARBA" id="ARBA00022475"/>
    </source>
</evidence>
<keyword evidence="11 12" id="KW-1208">Phospholipid metabolism</keyword>
<sequence>MSGERSRGLLELTRPVNAVAAGMLTFIGAFVAGGLDASVAVAAAVGATVLATAAGNAMNDYFDREIDRINEPDRPIPRGAVTPRAALWFSVLLFGGAVVFALALPFVAIAIAVVNLIALVAYTELFKGLPGVGNLVVGYLGGSTFLFGAAAVGRITEAVVVLFALAALSTVAREIVKDVEDVAGDRREGLHTLPIAIGKRPALWLAAGLLAIALLASPLPYLQATFGWPYLAVVAIADLVMAVAAVESFSDPTAGQEHLSYAMFLAGGAFVVGRLAVAL</sequence>
<comment type="pathway">
    <text evidence="12">Membrane lipid metabolism; glycerophospholipid metabolism.</text>
</comment>
<evidence type="ECO:0000256" key="4">
    <source>
        <dbReference type="ARBA" id="ARBA00022679"/>
    </source>
</evidence>
<dbReference type="STRING" id="931277.C448_13376"/>
<evidence type="ECO:0000256" key="10">
    <source>
        <dbReference type="ARBA" id="ARBA00023209"/>
    </source>
</evidence>
<dbReference type="GO" id="GO:0005886">
    <property type="term" value="C:plasma membrane"/>
    <property type="evidence" value="ECO:0007669"/>
    <property type="project" value="UniProtKB-SubCell"/>
</dbReference>
<dbReference type="EC" id="2.5.1.42" evidence="12"/>
<proteinExistence type="inferred from homology"/>
<dbReference type="InterPro" id="IPR023547">
    <property type="entry name" value="DGGGP_synth"/>
</dbReference>
<accession>M0M7J6</accession>
<dbReference type="InterPro" id="IPR000537">
    <property type="entry name" value="UbiA_prenyltransferase"/>
</dbReference>
<dbReference type="OrthoDB" id="11851at2157"/>
<name>M0M7J6_HALMO</name>
<dbReference type="GO" id="GO:0000287">
    <property type="term" value="F:magnesium ion binding"/>
    <property type="evidence" value="ECO:0007669"/>
    <property type="project" value="UniProtKB-UniRule"/>
</dbReference>
<dbReference type="Proteomes" id="UP000011568">
    <property type="component" value="Unassembled WGS sequence"/>
</dbReference>
<evidence type="ECO:0000256" key="1">
    <source>
        <dbReference type="ARBA" id="ARBA00004651"/>
    </source>
</evidence>
<dbReference type="RefSeq" id="WP_004055474.1">
    <property type="nucleotide sequence ID" value="NZ_AOMC01000152.1"/>
</dbReference>
<comment type="similarity">
    <text evidence="12">Belongs to the UbiA prenyltransferase family. DGGGP synthase subfamily.</text>
</comment>
<feature type="transmembrane region" description="Helical" evidence="12">
    <location>
        <begin position="228"/>
        <end position="246"/>
    </location>
</feature>
<keyword evidence="10 12" id="KW-0594">Phospholipid biosynthesis</keyword>
<dbReference type="PANTHER" id="PTHR42723:SF1">
    <property type="entry name" value="CHLOROPHYLL SYNTHASE, CHLOROPLASTIC"/>
    <property type="match status" value="1"/>
</dbReference>
<evidence type="ECO:0000256" key="11">
    <source>
        <dbReference type="ARBA" id="ARBA00023264"/>
    </source>
</evidence>